<evidence type="ECO:0000256" key="1">
    <source>
        <dbReference type="ARBA" id="ARBA00004651"/>
    </source>
</evidence>
<evidence type="ECO:0000256" key="2">
    <source>
        <dbReference type="ARBA" id="ARBA00022475"/>
    </source>
</evidence>
<gene>
    <name evidence="7" type="ORF">B9N49_01525</name>
</gene>
<dbReference type="Pfam" id="PF09335">
    <property type="entry name" value="VTT_dom"/>
    <property type="match status" value="1"/>
</dbReference>
<reference evidence="8" key="1">
    <citation type="submission" date="2017-04" db="EMBL/GenBank/DDBJ databases">
        <title>Finegoldia magna isolated from orthopedic joint implant-associated infections.</title>
        <authorList>
            <person name="Bjorklund S."/>
            <person name="Bruggemann H."/>
            <person name="Jensen A."/>
            <person name="Hellmark B."/>
            <person name="Soderquist B."/>
        </authorList>
    </citation>
    <scope>NUCLEOTIDE SEQUENCE [LARGE SCALE GENOMIC DNA]</scope>
    <source>
        <strain evidence="8">CCUG 54800</strain>
    </source>
</reference>
<dbReference type="PANTHER" id="PTHR12677">
    <property type="entry name" value="GOLGI APPARATUS MEMBRANE PROTEIN TVP38-RELATED"/>
    <property type="match status" value="1"/>
</dbReference>
<protein>
    <recommendedName>
        <fullName evidence="6">TVP38/TMEM64 family membrane protein</fullName>
    </recommendedName>
</protein>
<comment type="similarity">
    <text evidence="6">Belongs to the TVP38/TMEM64 family.</text>
</comment>
<evidence type="ECO:0000256" key="6">
    <source>
        <dbReference type="RuleBase" id="RU366058"/>
    </source>
</evidence>
<sequence>MKLENKHIKKIVVILIVVLAFVFIKPLREGVTNMSKAFKDLESVKAYIRSFGKTAVIISFLMMILQSIAAPIPAFFITFSNAAIWGWVRGSILSWTSAMAGAALCFGIARFLGRDIAEKFATKGALKEVEGFFDRYGKNAILVARLLPFVPFDPISYAAGLTPMGFWEFFIATGIGQLPATLIYSYAASKSTNPSTWVKGLIILFGVFALGMLMKRIYNDKQAKKNI</sequence>
<comment type="subcellular location">
    <subcellularLocation>
        <location evidence="1 6">Cell membrane</location>
        <topology evidence="1 6">Multi-pass membrane protein</topology>
    </subcellularLocation>
</comment>
<evidence type="ECO:0000256" key="5">
    <source>
        <dbReference type="ARBA" id="ARBA00023136"/>
    </source>
</evidence>
<keyword evidence="4 6" id="KW-1133">Transmembrane helix</keyword>
<feature type="transmembrane region" description="Helical" evidence="6">
    <location>
        <begin position="196"/>
        <end position="214"/>
    </location>
</feature>
<keyword evidence="3 6" id="KW-0812">Transmembrane</keyword>
<dbReference type="PANTHER" id="PTHR12677:SF59">
    <property type="entry name" value="GOLGI APPARATUS MEMBRANE PROTEIN TVP38-RELATED"/>
    <property type="match status" value="1"/>
</dbReference>
<comment type="caution">
    <text evidence="6">Lacks conserved residue(s) required for the propagation of feature annotation.</text>
</comment>
<evidence type="ECO:0000256" key="4">
    <source>
        <dbReference type="ARBA" id="ARBA00022989"/>
    </source>
</evidence>
<feature type="transmembrane region" description="Helical" evidence="6">
    <location>
        <begin position="166"/>
        <end position="184"/>
    </location>
</feature>
<dbReference type="InterPro" id="IPR015414">
    <property type="entry name" value="TMEM64"/>
</dbReference>
<evidence type="ECO:0000313" key="8">
    <source>
        <dbReference type="Proteomes" id="UP000215413"/>
    </source>
</evidence>
<feature type="transmembrane region" description="Helical" evidence="6">
    <location>
        <begin position="7"/>
        <end position="27"/>
    </location>
</feature>
<organism evidence="7 8">
    <name type="scientific">Finegoldia magna</name>
    <name type="common">Peptostreptococcus magnus</name>
    <dbReference type="NCBI Taxonomy" id="1260"/>
    <lineage>
        <taxon>Bacteria</taxon>
        <taxon>Bacillati</taxon>
        <taxon>Bacillota</taxon>
        <taxon>Tissierellia</taxon>
        <taxon>Tissierellales</taxon>
        <taxon>Peptoniphilaceae</taxon>
        <taxon>Finegoldia</taxon>
    </lineage>
</organism>
<accession>A0A233W054</accession>
<evidence type="ECO:0000313" key="7">
    <source>
        <dbReference type="EMBL" id="OXZ28606.1"/>
    </source>
</evidence>
<dbReference type="InterPro" id="IPR032816">
    <property type="entry name" value="VTT_dom"/>
</dbReference>
<dbReference type="EMBL" id="NDYC01000009">
    <property type="protein sequence ID" value="OXZ28606.1"/>
    <property type="molecule type" value="Genomic_DNA"/>
</dbReference>
<proteinExistence type="inferred from homology"/>
<dbReference type="RefSeq" id="WP_002835658.1">
    <property type="nucleotide sequence ID" value="NZ_JAWEAL010000006.1"/>
</dbReference>
<name>A0A233W054_FINMA</name>
<keyword evidence="5 6" id="KW-0472">Membrane</keyword>
<dbReference type="AlphaFoldDB" id="A0A233W054"/>
<keyword evidence="2 6" id="KW-1003">Cell membrane</keyword>
<feature type="transmembrane region" description="Helical" evidence="6">
    <location>
        <begin position="94"/>
        <end position="113"/>
    </location>
</feature>
<dbReference type="Proteomes" id="UP000215413">
    <property type="component" value="Unassembled WGS sequence"/>
</dbReference>
<comment type="caution">
    <text evidence="7">The sequence shown here is derived from an EMBL/GenBank/DDBJ whole genome shotgun (WGS) entry which is preliminary data.</text>
</comment>
<evidence type="ECO:0000256" key="3">
    <source>
        <dbReference type="ARBA" id="ARBA00022692"/>
    </source>
</evidence>
<dbReference type="GO" id="GO:0005886">
    <property type="term" value="C:plasma membrane"/>
    <property type="evidence" value="ECO:0007669"/>
    <property type="project" value="UniProtKB-SubCell"/>
</dbReference>